<comment type="catalytic activity">
    <reaction evidence="2 8">
        <text>Release of an N-terminal amino acid, preferentially leucine, but not glutamic or aspartic acids.</text>
        <dbReference type="EC" id="3.4.11.10"/>
    </reaction>
</comment>
<dbReference type="GO" id="GO:0006508">
    <property type="term" value="P:proteolysis"/>
    <property type="evidence" value="ECO:0007669"/>
    <property type="project" value="UniProtKB-KW"/>
</dbReference>
<keyword evidence="5 8" id="KW-0645">Protease</keyword>
<dbReference type="NCBIfam" id="NF002083">
    <property type="entry name" value="PRK00913.3-5"/>
    <property type="match status" value="1"/>
</dbReference>
<evidence type="ECO:0000313" key="10">
    <source>
        <dbReference type="EMBL" id="SMX53934.1"/>
    </source>
</evidence>
<evidence type="ECO:0000256" key="6">
    <source>
        <dbReference type="ARBA" id="ARBA00022801"/>
    </source>
</evidence>
<keyword evidence="8" id="KW-0464">Manganese</keyword>
<name>A0A1Y6K2S5_9CHLR</name>
<dbReference type="Gene3D" id="3.40.630.10">
    <property type="entry name" value="Zn peptidases"/>
    <property type="match status" value="1"/>
</dbReference>
<dbReference type="CDD" id="cd00433">
    <property type="entry name" value="Peptidase_M17"/>
    <property type="match status" value="1"/>
</dbReference>
<dbReference type="PROSITE" id="PS00631">
    <property type="entry name" value="CYTOSOL_AP"/>
    <property type="match status" value="1"/>
</dbReference>
<dbReference type="NCBIfam" id="NF002074">
    <property type="entry name" value="PRK00913.1-4"/>
    <property type="match status" value="1"/>
</dbReference>
<feature type="domain" description="Cytosol aminopeptidase" evidence="9">
    <location>
        <begin position="332"/>
        <end position="339"/>
    </location>
</feature>
<organism evidence="10 11">
    <name type="scientific">Candidatus Brevifilum fermentans</name>
    <dbReference type="NCBI Taxonomy" id="1986204"/>
    <lineage>
        <taxon>Bacteria</taxon>
        <taxon>Bacillati</taxon>
        <taxon>Chloroflexota</taxon>
        <taxon>Anaerolineae</taxon>
        <taxon>Anaerolineales</taxon>
        <taxon>Anaerolineaceae</taxon>
        <taxon>Candidatus Brevifilum</taxon>
    </lineage>
</organism>
<evidence type="ECO:0000256" key="1">
    <source>
        <dbReference type="ARBA" id="ARBA00000135"/>
    </source>
</evidence>
<evidence type="ECO:0000259" key="9">
    <source>
        <dbReference type="PROSITE" id="PS00631"/>
    </source>
</evidence>
<dbReference type="EMBL" id="LT859958">
    <property type="protein sequence ID" value="SMX53934.1"/>
    <property type="molecule type" value="Genomic_DNA"/>
</dbReference>
<dbReference type="NCBIfam" id="NF002073">
    <property type="entry name" value="PRK00913.1-2"/>
    <property type="match status" value="1"/>
</dbReference>
<dbReference type="GO" id="GO:0070006">
    <property type="term" value="F:metalloaminopeptidase activity"/>
    <property type="evidence" value="ECO:0007669"/>
    <property type="project" value="InterPro"/>
</dbReference>
<dbReference type="Gene3D" id="3.40.220.10">
    <property type="entry name" value="Leucine Aminopeptidase, subunit E, domain 1"/>
    <property type="match status" value="1"/>
</dbReference>
<evidence type="ECO:0000256" key="7">
    <source>
        <dbReference type="ARBA" id="ARBA00049972"/>
    </source>
</evidence>
<dbReference type="InterPro" id="IPR043472">
    <property type="entry name" value="Macro_dom-like"/>
</dbReference>
<proteinExistence type="inferred from homology"/>
<evidence type="ECO:0000256" key="4">
    <source>
        <dbReference type="ARBA" id="ARBA00022438"/>
    </source>
</evidence>
<dbReference type="GO" id="GO:0030145">
    <property type="term" value="F:manganese ion binding"/>
    <property type="evidence" value="ECO:0007669"/>
    <property type="project" value="UniProtKB-UniRule"/>
</dbReference>
<dbReference type="InterPro" id="IPR008283">
    <property type="entry name" value="Peptidase_M17_N"/>
</dbReference>
<dbReference type="Pfam" id="PF02789">
    <property type="entry name" value="Peptidase_M17_N"/>
    <property type="match status" value="1"/>
</dbReference>
<sequence>MRFNVKTGDVLKEQVDLAVVFADEKAELPEKLSELFLADDFSGKPKQTLLLYTRNAVLPSRVLLVGLGESNEVTADTFRNAAAIAIKETIRLKAERVSFAMFGETDVDEPVLAQAIVEGAVLGSYRFLDYKTDLKEEDTFEVKEAILICKNIDEAEKGVSEGQAISAGVILARNLVNKPAAEITPARIGDEALTLGERHGIKATVLGLQELKEQGFGGIIAVGKASANEPRFIILEYGEPSENVPTIALVGKGISFDSGGLDIKPADGMVAMKCDMSGSATVLGTMEAVARLKLPIHLVGLIASAENMPGSNATRPGDIVKSLSGKTMEILNTDAEGRVVLADALYYAQRYNPDAIIDFATLTGAIMIALGQHATGLMATDQALAEKIKAAGEKSGERVWQLPMWPEYREMVKSDVADVKNTAGRAGGSITAAAFLAAFVGDFPFAHLDIAATAWMENPIKAYHHKGATGVGVRMMVELLKEYR</sequence>
<dbReference type="PRINTS" id="PR00481">
    <property type="entry name" value="LAMNOPPTDASE"/>
</dbReference>
<comment type="similarity">
    <text evidence="3 8">Belongs to the peptidase M17 family.</text>
</comment>
<dbReference type="InterPro" id="IPR000819">
    <property type="entry name" value="Peptidase_M17_C"/>
</dbReference>
<feature type="active site" evidence="8">
    <location>
        <position position="264"/>
    </location>
</feature>
<evidence type="ECO:0000256" key="8">
    <source>
        <dbReference type="HAMAP-Rule" id="MF_00181"/>
    </source>
</evidence>
<keyword evidence="6 8" id="KW-0378">Hydrolase</keyword>
<dbReference type="SUPFAM" id="SSF53187">
    <property type="entry name" value="Zn-dependent exopeptidases"/>
    <property type="match status" value="1"/>
</dbReference>
<dbReference type="Pfam" id="PF00883">
    <property type="entry name" value="Peptidase_M17"/>
    <property type="match status" value="1"/>
</dbReference>
<gene>
    <name evidence="8 10" type="primary">pepA</name>
    <name evidence="10" type="ORF">CFX1CAM_0869</name>
</gene>
<keyword evidence="11" id="KW-1185">Reference proteome</keyword>
<dbReference type="RefSeq" id="WP_087861841.1">
    <property type="nucleotide sequence ID" value="NZ_LT859958.1"/>
</dbReference>
<feature type="binding site" evidence="8">
    <location>
        <position position="336"/>
    </location>
    <ligand>
        <name>Mn(2+)</name>
        <dbReference type="ChEBI" id="CHEBI:29035"/>
        <label>1</label>
    </ligand>
</feature>
<comment type="function">
    <text evidence="7 8">Presumably involved in the processing and regular turnover of intracellular proteins. Catalyzes the removal of unsubstituted N-terminal amino acids from various peptides.</text>
</comment>
<feature type="active site" evidence="8">
    <location>
        <position position="338"/>
    </location>
</feature>
<comment type="catalytic activity">
    <reaction evidence="1 8">
        <text>Release of an N-terminal amino acid, Xaa-|-Yaa-, in which Xaa is preferably Leu, but may be other amino acids including Pro although not Arg or Lys, and Yaa may be Pro. Amino acid amides and methyl esters are also readily hydrolyzed, but rates on arylamides are exceedingly low.</text>
        <dbReference type="EC" id="3.4.11.1"/>
    </reaction>
</comment>
<dbReference type="PANTHER" id="PTHR11963:SF23">
    <property type="entry name" value="CYTOSOL AMINOPEPTIDASE"/>
    <property type="match status" value="1"/>
</dbReference>
<dbReference type="InterPro" id="IPR023042">
    <property type="entry name" value="Peptidase_M17_leu_NH2_pept"/>
</dbReference>
<dbReference type="EC" id="3.4.11.10" evidence="8"/>
<dbReference type="HAMAP" id="MF_00181">
    <property type="entry name" value="Cytosol_peptidase_M17"/>
    <property type="match status" value="1"/>
</dbReference>
<accession>A0A1Y6K2S5</accession>
<evidence type="ECO:0000313" key="11">
    <source>
        <dbReference type="Proteomes" id="UP000195514"/>
    </source>
</evidence>
<dbReference type="KEGG" id="abat:CFX1CAM_0869"/>
<dbReference type="OrthoDB" id="9809354at2"/>
<evidence type="ECO:0000256" key="2">
    <source>
        <dbReference type="ARBA" id="ARBA00000967"/>
    </source>
</evidence>
<dbReference type="Proteomes" id="UP000195514">
    <property type="component" value="Chromosome I"/>
</dbReference>
<comment type="cofactor">
    <cofactor evidence="8">
        <name>Mn(2+)</name>
        <dbReference type="ChEBI" id="CHEBI:29035"/>
    </cofactor>
    <text evidence="8">Binds 2 manganese ions per subunit.</text>
</comment>
<protein>
    <recommendedName>
        <fullName evidence="8">Probable cytosol aminopeptidase</fullName>
        <ecNumber evidence="8">3.4.11.1</ecNumber>
    </recommendedName>
    <alternativeName>
        <fullName evidence="8">Leucine aminopeptidase</fullName>
        <shortName evidence="8">LAP</shortName>
        <ecNumber evidence="8">3.4.11.10</ecNumber>
    </alternativeName>
    <alternativeName>
        <fullName evidence="8">Leucyl aminopeptidase</fullName>
    </alternativeName>
</protein>
<feature type="binding site" evidence="8">
    <location>
        <position position="334"/>
    </location>
    <ligand>
        <name>Mn(2+)</name>
        <dbReference type="ChEBI" id="CHEBI:29035"/>
        <label>1</label>
    </ligand>
</feature>
<dbReference type="InterPro" id="IPR011356">
    <property type="entry name" value="Leucine_aapep/pepB"/>
</dbReference>
<keyword evidence="4 8" id="KW-0031">Aminopeptidase</keyword>
<feature type="binding site" evidence="8">
    <location>
        <position position="257"/>
    </location>
    <ligand>
        <name>Mn(2+)</name>
        <dbReference type="ChEBI" id="CHEBI:29035"/>
        <label>2</label>
    </ligand>
</feature>
<reference evidence="11" key="1">
    <citation type="submission" date="2017-05" db="EMBL/GenBank/DDBJ databases">
        <authorList>
            <person name="Kirkegaard R."/>
            <person name="Mcilroy J S."/>
        </authorList>
    </citation>
    <scope>NUCLEOTIDE SEQUENCE [LARGE SCALE GENOMIC DNA]</scope>
</reference>
<dbReference type="AlphaFoldDB" id="A0A1Y6K2S5"/>
<dbReference type="GO" id="GO:0005737">
    <property type="term" value="C:cytoplasm"/>
    <property type="evidence" value="ECO:0007669"/>
    <property type="project" value="UniProtKB-SubCell"/>
</dbReference>
<feature type="binding site" evidence="8">
    <location>
        <position position="257"/>
    </location>
    <ligand>
        <name>Mn(2+)</name>
        <dbReference type="ChEBI" id="CHEBI:29035"/>
        <label>1</label>
    </ligand>
</feature>
<dbReference type="PANTHER" id="PTHR11963">
    <property type="entry name" value="LEUCINE AMINOPEPTIDASE-RELATED"/>
    <property type="match status" value="1"/>
</dbReference>
<evidence type="ECO:0000256" key="5">
    <source>
        <dbReference type="ARBA" id="ARBA00022670"/>
    </source>
</evidence>
<keyword evidence="8" id="KW-0479">Metal-binding</keyword>
<comment type="subcellular location">
    <subcellularLocation>
        <location evidence="8">Cytoplasm</location>
    </subcellularLocation>
</comment>
<feature type="binding site" evidence="8">
    <location>
        <position position="275"/>
    </location>
    <ligand>
        <name>Mn(2+)</name>
        <dbReference type="ChEBI" id="CHEBI:29035"/>
        <label>2</label>
    </ligand>
</feature>
<keyword evidence="8" id="KW-0963">Cytoplasm</keyword>
<evidence type="ECO:0000256" key="3">
    <source>
        <dbReference type="ARBA" id="ARBA00009528"/>
    </source>
</evidence>
<dbReference type="SUPFAM" id="SSF52949">
    <property type="entry name" value="Macro domain-like"/>
    <property type="match status" value="1"/>
</dbReference>
<feature type="binding site" evidence="8">
    <location>
        <position position="336"/>
    </location>
    <ligand>
        <name>Mn(2+)</name>
        <dbReference type="ChEBI" id="CHEBI:29035"/>
        <label>2</label>
    </ligand>
</feature>
<feature type="binding site" evidence="8">
    <location>
        <position position="252"/>
    </location>
    <ligand>
        <name>Mn(2+)</name>
        <dbReference type="ChEBI" id="CHEBI:29035"/>
        <label>2</label>
    </ligand>
</feature>
<dbReference type="EC" id="3.4.11.1" evidence="8"/>